<evidence type="ECO:0000313" key="4">
    <source>
        <dbReference type="Proteomes" id="UP000641454"/>
    </source>
</evidence>
<name>A0A923SEQ1_9FLAO</name>
<protein>
    <recommendedName>
        <fullName evidence="2">DUF5777 domain-containing protein</fullName>
    </recommendedName>
</protein>
<dbReference type="AlphaFoldDB" id="A0A923SEQ1"/>
<proteinExistence type="predicted"/>
<feature type="domain" description="DUF5777" evidence="2">
    <location>
        <begin position="43"/>
        <end position="288"/>
    </location>
</feature>
<dbReference type="EMBL" id="JACRUL010000007">
    <property type="protein sequence ID" value="MBC5843761.1"/>
    <property type="molecule type" value="Genomic_DNA"/>
</dbReference>
<evidence type="ECO:0000313" key="3">
    <source>
        <dbReference type="EMBL" id="MBC5843761.1"/>
    </source>
</evidence>
<reference evidence="3 4" key="1">
    <citation type="submission" date="2020-08" db="EMBL/GenBank/DDBJ databases">
        <title>Description of novel Flavobacterium F-392 isolate.</title>
        <authorList>
            <person name="Saticioglu I.B."/>
            <person name="Duman M."/>
            <person name="Altun S."/>
        </authorList>
    </citation>
    <scope>NUCLEOTIDE SEQUENCE [LARGE SCALE GENOMIC DNA]</scope>
    <source>
        <strain evidence="3 4">F-392</strain>
    </source>
</reference>
<dbReference type="Pfam" id="PF19089">
    <property type="entry name" value="DUF5777"/>
    <property type="match status" value="1"/>
</dbReference>
<evidence type="ECO:0000256" key="1">
    <source>
        <dbReference type="SAM" id="SignalP"/>
    </source>
</evidence>
<dbReference type="InterPro" id="IPR045916">
    <property type="entry name" value="DUF5777"/>
</dbReference>
<feature type="signal peptide" evidence="1">
    <location>
        <begin position="1"/>
        <end position="21"/>
    </location>
</feature>
<organism evidence="3 4">
    <name type="scientific">Flavobacterium muglaense</name>
    <dbReference type="NCBI Taxonomy" id="2764716"/>
    <lineage>
        <taxon>Bacteria</taxon>
        <taxon>Pseudomonadati</taxon>
        <taxon>Bacteroidota</taxon>
        <taxon>Flavobacteriia</taxon>
        <taxon>Flavobacteriales</taxon>
        <taxon>Flavobacteriaceae</taxon>
        <taxon>Flavobacterium</taxon>
    </lineage>
</organism>
<feature type="chain" id="PRO_5037207111" description="DUF5777 domain-containing protein" evidence="1">
    <location>
        <begin position="22"/>
        <end position="288"/>
    </location>
</feature>
<accession>A0A923SEQ1</accession>
<keyword evidence="4" id="KW-1185">Reference proteome</keyword>
<comment type="caution">
    <text evidence="3">The sequence shown here is derived from an EMBL/GenBank/DDBJ whole genome shotgun (WGS) entry which is preliminary data.</text>
</comment>
<dbReference type="RefSeq" id="WP_187017434.1">
    <property type="nucleotide sequence ID" value="NZ_JACRUK010000007.1"/>
</dbReference>
<evidence type="ECO:0000259" key="2">
    <source>
        <dbReference type="Pfam" id="PF19089"/>
    </source>
</evidence>
<gene>
    <name evidence="3" type="ORF">H8R25_04835</name>
</gene>
<dbReference type="Proteomes" id="UP000641454">
    <property type="component" value="Unassembled WGS sequence"/>
</dbReference>
<sequence>MKIQKILSCFVLLFSIQTITAQDDLLGQLDVKSTKKEATPYTFKALQICNLQSTKLPAKGEFYMLITHRFGDLTEGINNFFGLDNANTKIGGIYGLTDWLSIGVSRHTFQKNYETAFKYRFAKQMENGFPVTIAGYNTFDINTELDKTNYPSLKFSNRLAYSAQLLISRKVTQSLSLELATIYTHKNLYDNTTEYADLALLGYGARYKLTKRLSLNLEYDMRLNAIDGYMTNKFQNPMTAGLDIETGGHVFQLVFSNSQAMNDVSLFTNATGKFNKGIYFGFNMYRVF</sequence>
<keyword evidence="1" id="KW-0732">Signal</keyword>